<evidence type="ECO:0000313" key="10">
    <source>
        <dbReference type="Proteomes" id="UP001634393"/>
    </source>
</evidence>
<comment type="caution">
    <text evidence="9">The sequence shown here is derived from an EMBL/GenBank/DDBJ whole genome shotgun (WGS) entry which is preliminary data.</text>
</comment>
<evidence type="ECO:0000256" key="1">
    <source>
        <dbReference type="ARBA" id="ARBA00004622"/>
    </source>
</evidence>
<proteinExistence type="inferred from homology"/>
<keyword evidence="10" id="KW-1185">Reference proteome</keyword>
<dbReference type="PANTHER" id="PTHR36327">
    <property type="entry name" value="UNNAMED PRODUCT"/>
    <property type="match status" value="1"/>
</dbReference>
<dbReference type="GO" id="GO:0009535">
    <property type="term" value="C:chloroplast thylakoid membrane"/>
    <property type="evidence" value="ECO:0007669"/>
    <property type="project" value="UniProtKB-SubCell"/>
</dbReference>
<comment type="subcellular location">
    <subcellularLocation>
        <location evidence="1">Plastid</location>
        <location evidence="1">Chloroplast thylakoid membrane</location>
        <topology evidence="1">Peripheral membrane protein</topology>
        <orientation evidence="1">Lumenal side</orientation>
    </subcellularLocation>
</comment>
<evidence type="ECO:0000256" key="7">
    <source>
        <dbReference type="ARBA" id="ARBA00023078"/>
    </source>
</evidence>
<evidence type="ECO:0000256" key="3">
    <source>
        <dbReference type="ARBA" id="ARBA00022528"/>
    </source>
</evidence>
<evidence type="ECO:0000256" key="4">
    <source>
        <dbReference type="ARBA" id="ARBA00022531"/>
    </source>
</evidence>
<organism evidence="9 10">
    <name type="scientific">Penstemon smallii</name>
    <dbReference type="NCBI Taxonomy" id="265156"/>
    <lineage>
        <taxon>Eukaryota</taxon>
        <taxon>Viridiplantae</taxon>
        <taxon>Streptophyta</taxon>
        <taxon>Embryophyta</taxon>
        <taxon>Tracheophyta</taxon>
        <taxon>Spermatophyta</taxon>
        <taxon>Magnoliopsida</taxon>
        <taxon>eudicotyledons</taxon>
        <taxon>Gunneridae</taxon>
        <taxon>Pentapetalae</taxon>
        <taxon>asterids</taxon>
        <taxon>lamiids</taxon>
        <taxon>Lamiales</taxon>
        <taxon>Plantaginaceae</taxon>
        <taxon>Cheloneae</taxon>
        <taxon>Penstemon</taxon>
    </lineage>
</organism>
<dbReference type="AlphaFoldDB" id="A0ABD3TNF7"/>
<keyword evidence="4" id="KW-0602">Photosynthesis</keyword>
<dbReference type="Proteomes" id="UP001634393">
    <property type="component" value="Unassembled WGS sequence"/>
</dbReference>
<keyword evidence="6" id="KW-0603">Photosystem I</keyword>
<protein>
    <submittedName>
        <fullName evidence="9">Uncharacterized protein</fullName>
    </submittedName>
</protein>
<evidence type="ECO:0000256" key="6">
    <source>
        <dbReference type="ARBA" id="ARBA00022836"/>
    </source>
</evidence>
<dbReference type="EMBL" id="JBJXBP010000003">
    <property type="protein sequence ID" value="KAL3838156.1"/>
    <property type="molecule type" value="Genomic_DNA"/>
</dbReference>
<keyword evidence="8" id="KW-0472">Membrane</keyword>
<keyword evidence="7" id="KW-0793">Thylakoid</keyword>
<evidence type="ECO:0000313" key="9">
    <source>
        <dbReference type="EMBL" id="KAL3838156.1"/>
    </source>
</evidence>
<sequence>MAIASRFSSTTFVFSNVQCNKAREDPKTSTKGGGRRELLLLSTFTSISISLVTDSQTDLLNKYLKKSQENKAKNDKERLDSYYKRNYKDYFGLLEGELKQKKELSESEKGILDWLETNK</sequence>
<gene>
    <name evidence="9" type="ORF">ACJIZ3_022747</name>
</gene>
<comment type="similarity">
    <text evidence="2">Belongs to the psaN family.</text>
</comment>
<name>A0ABD3TNF7_9LAMI</name>
<reference evidence="9 10" key="1">
    <citation type="submission" date="2024-12" db="EMBL/GenBank/DDBJ databases">
        <title>The unique morphological basis and parallel evolutionary history of personate flowers in Penstemon.</title>
        <authorList>
            <person name="Depatie T.H."/>
            <person name="Wessinger C.A."/>
        </authorList>
    </citation>
    <scope>NUCLEOTIDE SEQUENCE [LARGE SCALE GENOMIC DNA]</scope>
    <source>
        <strain evidence="9">WTNN_2</strain>
        <tissue evidence="9">Leaf</tissue>
    </source>
</reference>
<dbReference type="InterPro" id="IPR008796">
    <property type="entry name" value="PSAN"/>
</dbReference>
<dbReference type="PANTHER" id="PTHR36327:SF1">
    <property type="entry name" value="OS03G0731100 PROTEIN"/>
    <property type="match status" value="1"/>
</dbReference>
<dbReference type="GO" id="GO:0009522">
    <property type="term" value="C:photosystem I"/>
    <property type="evidence" value="ECO:0007669"/>
    <property type="project" value="UniProtKB-KW"/>
</dbReference>
<dbReference type="GO" id="GO:0015979">
    <property type="term" value="P:photosynthesis"/>
    <property type="evidence" value="ECO:0007669"/>
    <property type="project" value="UniProtKB-KW"/>
</dbReference>
<accession>A0ABD3TNF7</accession>
<evidence type="ECO:0000256" key="2">
    <source>
        <dbReference type="ARBA" id="ARBA00010661"/>
    </source>
</evidence>
<keyword evidence="5" id="KW-0934">Plastid</keyword>
<evidence type="ECO:0000256" key="8">
    <source>
        <dbReference type="ARBA" id="ARBA00023136"/>
    </source>
</evidence>
<evidence type="ECO:0000256" key="5">
    <source>
        <dbReference type="ARBA" id="ARBA00022640"/>
    </source>
</evidence>
<keyword evidence="3" id="KW-0150">Chloroplast</keyword>
<dbReference type="Pfam" id="PF05479">
    <property type="entry name" value="PsaN"/>
    <property type="match status" value="1"/>
</dbReference>